<evidence type="ECO:0000313" key="3">
    <source>
        <dbReference type="Proteomes" id="UP001433268"/>
    </source>
</evidence>
<keyword evidence="1" id="KW-0812">Transmembrane</keyword>
<dbReference type="EMBL" id="JAQQWN010000008">
    <property type="protein sequence ID" value="KAK8071358.1"/>
    <property type="molecule type" value="Genomic_DNA"/>
</dbReference>
<dbReference type="GeneID" id="92048936"/>
<organism evidence="2 3">
    <name type="scientific">Apiospora hydei</name>
    <dbReference type="NCBI Taxonomy" id="1337664"/>
    <lineage>
        <taxon>Eukaryota</taxon>
        <taxon>Fungi</taxon>
        <taxon>Dikarya</taxon>
        <taxon>Ascomycota</taxon>
        <taxon>Pezizomycotina</taxon>
        <taxon>Sordariomycetes</taxon>
        <taxon>Xylariomycetidae</taxon>
        <taxon>Amphisphaeriales</taxon>
        <taxon>Apiosporaceae</taxon>
        <taxon>Apiospora</taxon>
    </lineage>
</organism>
<keyword evidence="1" id="KW-0472">Membrane</keyword>
<reference evidence="2 3" key="1">
    <citation type="submission" date="2023-01" db="EMBL/GenBank/DDBJ databases">
        <title>Analysis of 21 Apiospora genomes using comparative genomics revels a genus with tremendous synthesis potential of carbohydrate active enzymes and secondary metabolites.</title>
        <authorList>
            <person name="Sorensen T."/>
        </authorList>
    </citation>
    <scope>NUCLEOTIDE SEQUENCE [LARGE SCALE GENOMIC DNA]</scope>
    <source>
        <strain evidence="2 3">CBS 114990</strain>
    </source>
</reference>
<accession>A0ABR1VNC7</accession>
<sequence length="192" mass="21327">MRSDILNEEVGNDQVLLRFCKEFNGWCCDLLDSKTDCCSSDVGFQLNNATLINYDFFQQQRDYTFDLADAYTSVVANTWGSNTARTNSADAKLPTDACPSTLSIALEAGLAAGLGVPLLILLAVLLWMLAKQKYNRPDTTNMSGKGIGLAKLKDVRARTQPDVLQYEYVGGQHKWEKAQLHAEERRVVAELN</sequence>
<gene>
    <name evidence="2" type="ORF">PG997_011561</name>
</gene>
<dbReference type="Proteomes" id="UP001433268">
    <property type="component" value="Unassembled WGS sequence"/>
</dbReference>
<evidence type="ECO:0000256" key="1">
    <source>
        <dbReference type="SAM" id="Phobius"/>
    </source>
</evidence>
<comment type="caution">
    <text evidence="2">The sequence shown here is derived from an EMBL/GenBank/DDBJ whole genome shotgun (WGS) entry which is preliminary data.</text>
</comment>
<feature type="transmembrane region" description="Helical" evidence="1">
    <location>
        <begin position="108"/>
        <end position="130"/>
    </location>
</feature>
<name>A0ABR1VNC7_9PEZI</name>
<keyword evidence="1" id="KW-1133">Transmembrane helix</keyword>
<keyword evidence="3" id="KW-1185">Reference proteome</keyword>
<proteinExistence type="predicted"/>
<dbReference type="RefSeq" id="XP_066665166.1">
    <property type="nucleotide sequence ID" value="XM_066815876.1"/>
</dbReference>
<protein>
    <submittedName>
        <fullName evidence="2">Uncharacterized protein</fullName>
    </submittedName>
</protein>
<evidence type="ECO:0000313" key="2">
    <source>
        <dbReference type="EMBL" id="KAK8071358.1"/>
    </source>
</evidence>